<sequence length="75" mass="8379">MHPPRKGNFPTKATIGQGATTFVKNTSQAVLCFIAVKPHKRCLFGRGTTQMENNYHIDPPGRRSYSSILFREGVD</sequence>
<dbReference type="EnsemblPlants" id="Bo2g155140.1">
    <property type="protein sequence ID" value="Bo2g155140.1"/>
    <property type="gene ID" value="Bo2g155140"/>
</dbReference>
<organism evidence="1 2">
    <name type="scientific">Brassica oleracea var. oleracea</name>
    <dbReference type="NCBI Taxonomy" id="109376"/>
    <lineage>
        <taxon>Eukaryota</taxon>
        <taxon>Viridiplantae</taxon>
        <taxon>Streptophyta</taxon>
        <taxon>Embryophyta</taxon>
        <taxon>Tracheophyta</taxon>
        <taxon>Spermatophyta</taxon>
        <taxon>Magnoliopsida</taxon>
        <taxon>eudicotyledons</taxon>
        <taxon>Gunneridae</taxon>
        <taxon>Pentapetalae</taxon>
        <taxon>rosids</taxon>
        <taxon>malvids</taxon>
        <taxon>Brassicales</taxon>
        <taxon>Brassicaceae</taxon>
        <taxon>Brassiceae</taxon>
        <taxon>Brassica</taxon>
    </lineage>
</organism>
<dbReference type="HOGENOM" id="CLU_2674514_0_0_1"/>
<reference evidence="1" key="2">
    <citation type="submission" date="2015-03" db="UniProtKB">
        <authorList>
            <consortium name="EnsemblPlants"/>
        </authorList>
    </citation>
    <scope>IDENTIFICATION</scope>
</reference>
<name>A0A0D3AX78_BRAOL</name>
<evidence type="ECO:0000313" key="1">
    <source>
        <dbReference type="EnsemblPlants" id="Bo2g155140.1"/>
    </source>
</evidence>
<dbReference type="Gramene" id="Bo2g155140.1">
    <property type="protein sequence ID" value="Bo2g155140.1"/>
    <property type="gene ID" value="Bo2g155140"/>
</dbReference>
<evidence type="ECO:0000313" key="2">
    <source>
        <dbReference type="Proteomes" id="UP000032141"/>
    </source>
</evidence>
<accession>A0A0D3AX78</accession>
<protein>
    <submittedName>
        <fullName evidence="1">Uncharacterized protein</fullName>
    </submittedName>
</protein>
<keyword evidence="2" id="KW-1185">Reference proteome</keyword>
<proteinExistence type="predicted"/>
<dbReference type="AlphaFoldDB" id="A0A0D3AX78"/>
<dbReference type="Proteomes" id="UP000032141">
    <property type="component" value="Chromosome C2"/>
</dbReference>
<reference evidence="1 2" key="1">
    <citation type="journal article" date="2014" name="Genome Biol.">
        <title>Transcriptome and methylome profiling reveals relics of genome dominance in the mesopolyploid Brassica oleracea.</title>
        <authorList>
            <person name="Parkin I.A."/>
            <person name="Koh C."/>
            <person name="Tang H."/>
            <person name="Robinson S.J."/>
            <person name="Kagale S."/>
            <person name="Clarke W.E."/>
            <person name="Town C.D."/>
            <person name="Nixon J."/>
            <person name="Krishnakumar V."/>
            <person name="Bidwell S.L."/>
            <person name="Denoeud F."/>
            <person name="Belcram H."/>
            <person name="Links M.G."/>
            <person name="Just J."/>
            <person name="Clarke C."/>
            <person name="Bender T."/>
            <person name="Huebert T."/>
            <person name="Mason A.S."/>
            <person name="Pires J.C."/>
            <person name="Barker G."/>
            <person name="Moore J."/>
            <person name="Walley P.G."/>
            <person name="Manoli S."/>
            <person name="Batley J."/>
            <person name="Edwards D."/>
            <person name="Nelson M.N."/>
            <person name="Wang X."/>
            <person name="Paterson A.H."/>
            <person name="King G."/>
            <person name="Bancroft I."/>
            <person name="Chalhoub B."/>
            <person name="Sharpe A.G."/>
        </authorList>
    </citation>
    <scope>NUCLEOTIDE SEQUENCE</scope>
    <source>
        <strain evidence="1 2">cv. TO1000</strain>
    </source>
</reference>